<dbReference type="Proteomes" id="UP000552045">
    <property type="component" value="Unassembled WGS sequence"/>
</dbReference>
<dbReference type="CDD" id="cd21631">
    <property type="entry name" value="RHH_CopG_NikR-like"/>
    <property type="match status" value="1"/>
</dbReference>
<protein>
    <submittedName>
        <fullName evidence="2">Metal-responsive CopG/Arc/MetJ family transcriptional regulator</fullName>
    </submittedName>
</protein>
<evidence type="ECO:0000259" key="1">
    <source>
        <dbReference type="Pfam" id="PF01402"/>
    </source>
</evidence>
<keyword evidence="3" id="KW-1185">Reference proteome</keyword>
<dbReference type="Pfam" id="PF01402">
    <property type="entry name" value="RHH_1"/>
    <property type="match status" value="1"/>
</dbReference>
<dbReference type="RefSeq" id="WP_179431131.1">
    <property type="nucleotide sequence ID" value="NZ_BAABLC010000005.1"/>
</dbReference>
<proteinExistence type="predicted"/>
<evidence type="ECO:0000313" key="3">
    <source>
        <dbReference type="Proteomes" id="UP000552045"/>
    </source>
</evidence>
<evidence type="ECO:0000313" key="2">
    <source>
        <dbReference type="EMBL" id="NYD53519.1"/>
    </source>
</evidence>
<sequence>MRRTNIYLEDRQTKELDRLAKDAGVPRAEIIRRLLDRALIGEDIGPAALLGAIDASFGALAIEVPERGATERDRHLDDVWAVG</sequence>
<comment type="caution">
    <text evidence="2">The sequence shown here is derived from an EMBL/GenBank/DDBJ whole genome shotgun (WGS) entry which is preliminary data.</text>
</comment>
<dbReference type="GO" id="GO:0006355">
    <property type="term" value="P:regulation of DNA-templated transcription"/>
    <property type="evidence" value="ECO:0007669"/>
    <property type="project" value="InterPro"/>
</dbReference>
<feature type="domain" description="Ribbon-helix-helix protein CopG" evidence="1">
    <location>
        <begin position="2"/>
        <end position="39"/>
    </location>
</feature>
<dbReference type="InterPro" id="IPR013321">
    <property type="entry name" value="Arc_rbn_hlx_hlx"/>
</dbReference>
<gene>
    <name evidence="2" type="ORF">BKA02_000574</name>
</gene>
<dbReference type="InterPro" id="IPR002145">
    <property type="entry name" value="CopG"/>
</dbReference>
<accession>A0A7Y9ET77</accession>
<dbReference type="AlphaFoldDB" id="A0A7Y9ET77"/>
<reference evidence="2 3" key="1">
    <citation type="submission" date="2020-07" db="EMBL/GenBank/DDBJ databases">
        <title>Sequencing the genomes of 1000 actinobacteria strains.</title>
        <authorList>
            <person name="Klenk H.-P."/>
        </authorList>
    </citation>
    <scope>NUCLEOTIDE SEQUENCE [LARGE SCALE GENOMIC DNA]</scope>
    <source>
        <strain evidence="2 3">DSM 22185</strain>
    </source>
</reference>
<dbReference type="Gene3D" id="1.10.1220.10">
    <property type="entry name" value="Met repressor-like"/>
    <property type="match status" value="1"/>
</dbReference>
<dbReference type="EMBL" id="JACCBH010000001">
    <property type="protein sequence ID" value="NYD53519.1"/>
    <property type="molecule type" value="Genomic_DNA"/>
</dbReference>
<organism evidence="2 3">
    <name type="scientific">Microbacterium pseudoresistens</name>
    <dbReference type="NCBI Taxonomy" id="640634"/>
    <lineage>
        <taxon>Bacteria</taxon>
        <taxon>Bacillati</taxon>
        <taxon>Actinomycetota</taxon>
        <taxon>Actinomycetes</taxon>
        <taxon>Micrococcales</taxon>
        <taxon>Microbacteriaceae</taxon>
        <taxon>Microbacterium</taxon>
    </lineage>
</organism>
<name>A0A7Y9ET77_9MICO</name>